<dbReference type="PROSITE" id="PS50294">
    <property type="entry name" value="WD_REPEATS_REGION"/>
    <property type="match status" value="2"/>
</dbReference>
<name>A0ABD3QXV1_9STRA</name>
<evidence type="ECO:0000256" key="3">
    <source>
        <dbReference type="PROSITE-ProRule" id="PRU00221"/>
    </source>
</evidence>
<feature type="repeat" description="WD" evidence="3">
    <location>
        <begin position="758"/>
        <end position="798"/>
    </location>
</feature>
<dbReference type="Pfam" id="PF00400">
    <property type="entry name" value="WD40"/>
    <property type="match status" value="3"/>
</dbReference>
<feature type="compositionally biased region" description="Basic and acidic residues" evidence="4">
    <location>
        <begin position="680"/>
        <end position="699"/>
    </location>
</feature>
<dbReference type="Proteomes" id="UP001516023">
    <property type="component" value="Unassembled WGS sequence"/>
</dbReference>
<feature type="compositionally biased region" description="Low complexity" evidence="4">
    <location>
        <begin position="595"/>
        <end position="607"/>
    </location>
</feature>
<evidence type="ECO:0000256" key="1">
    <source>
        <dbReference type="ARBA" id="ARBA00022574"/>
    </source>
</evidence>
<feature type="region of interest" description="Disordered" evidence="4">
    <location>
        <begin position="669"/>
        <end position="734"/>
    </location>
</feature>
<dbReference type="Gene3D" id="2.130.10.10">
    <property type="entry name" value="YVTN repeat-like/Quinoprotein amine dehydrogenase"/>
    <property type="match status" value="1"/>
</dbReference>
<keyword evidence="6" id="KW-1185">Reference proteome</keyword>
<dbReference type="InterPro" id="IPR015943">
    <property type="entry name" value="WD40/YVTN_repeat-like_dom_sf"/>
</dbReference>
<keyword evidence="2" id="KW-0677">Repeat</keyword>
<feature type="repeat" description="WD" evidence="3">
    <location>
        <begin position="631"/>
        <end position="662"/>
    </location>
</feature>
<feature type="region of interest" description="Disordered" evidence="4">
    <location>
        <begin position="160"/>
        <end position="220"/>
    </location>
</feature>
<evidence type="ECO:0000313" key="5">
    <source>
        <dbReference type="EMBL" id="KAL3802860.1"/>
    </source>
</evidence>
<feature type="compositionally biased region" description="Basic and acidic residues" evidence="4">
    <location>
        <begin position="61"/>
        <end position="86"/>
    </location>
</feature>
<feature type="repeat" description="WD" evidence="3">
    <location>
        <begin position="798"/>
        <end position="836"/>
    </location>
</feature>
<feature type="compositionally biased region" description="Basic and acidic residues" evidence="4">
    <location>
        <begin position="406"/>
        <end position="415"/>
    </location>
</feature>
<evidence type="ECO:0000313" key="6">
    <source>
        <dbReference type="Proteomes" id="UP001516023"/>
    </source>
</evidence>
<reference evidence="5 6" key="1">
    <citation type="journal article" date="2020" name="G3 (Bethesda)">
        <title>Improved Reference Genome for Cyclotella cryptica CCMP332, a Model for Cell Wall Morphogenesis, Salinity Adaptation, and Lipid Production in Diatoms (Bacillariophyta).</title>
        <authorList>
            <person name="Roberts W.R."/>
            <person name="Downey K.M."/>
            <person name="Ruck E.C."/>
            <person name="Traller J.C."/>
            <person name="Alverson A.J."/>
        </authorList>
    </citation>
    <scope>NUCLEOTIDE SEQUENCE [LARGE SCALE GENOMIC DNA]</scope>
    <source>
        <strain evidence="5 6">CCMP332</strain>
    </source>
</reference>
<dbReference type="SUPFAM" id="SSF50978">
    <property type="entry name" value="WD40 repeat-like"/>
    <property type="match status" value="1"/>
</dbReference>
<evidence type="ECO:0008006" key="7">
    <source>
        <dbReference type="Google" id="ProtNLM"/>
    </source>
</evidence>
<dbReference type="InterPro" id="IPR036322">
    <property type="entry name" value="WD40_repeat_dom_sf"/>
</dbReference>
<feature type="compositionally biased region" description="Polar residues" evidence="4">
    <location>
        <begin position="543"/>
        <end position="552"/>
    </location>
</feature>
<feature type="region of interest" description="Disordered" evidence="4">
    <location>
        <begin position="386"/>
        <end position="445"/>
    </location>
</feature>
<feature type="compositionally biased region" description="Polar residues" evidence="4">
    <location>
        <begin position="309"/>
        <end position="333"/>
    </location>
</feature>
<dbReference type="PANTHER" id="PTHR14221">
    <property type="entry name" value="WD REPEAT DOMAIN 44"/>
    <property type="match status" value="1"/>
</dbReference>
<dbReference type="EMBL" id="JABMIG020000017">
    <property type="protein sequence ID" value="KAL3802860.1"/>
    <property type="molecule type" value="Genomic_DNA"/>
</dbReference>
<evidence type="ECO:0000256" key="2">
    <source>
        <dbReference type="ARBA" id="ARBA00022737"/>
    </source>
</evidence>
<sequence>MNRKSSSADEFYDAVESIDEIPATSNSAASEDIPFCSPSIEEEAHCPGTAAAVDPAATSRGVEDRHGGGVDGGEKLETCHEDDEPKASSNHENWPSGRCLNGESGTEYGRSYSLESNELWVSARCLIENEPMPSLMDAIAYSLSEEDLYPVTTSGALQAPLEKVPSLDPPGERLSDHESVSCESDVKDSETYNILDPEQEELKTTSRLSSVESTHDEENQDTTIATAAENIDGHNHQENVTGSCNEHDLNQLDLSVQGKRNIGSVASSVTLEERTVTMSLNPDEVHSSVEESSCYDRESQNGFLPVESDSISTMNTRPLTPTQEEQTGPNNIYSKHESDAQFSTPLHQNTKRSTEDCSVLDYCDLTSPLEALYLMCSDRTKGGASMKQESAEDVHDRDVVAASPERLSDSHDVDPKGAAPMSPPEERDAVHEESEESDDDSSSASSLASFSKFRVIDKDTGNIFDVREIMKDIDEGGESTAFDTRYSFLPSKKELQRKTFANGNDVDLREDNSGESITGPLAAGSFDSLSSASVRDSPGITISKSNNSIGSATTKKKTKLSDLKHSIAHKLQKSSLNRKRTASADAMPRNAIHVRSSTRNPTRTTSSADLPSGQSVGPSSFNPMLLVKTVPKSHDGPAWCAAFSSDGRFLATGGEDGNVCIWAVAPKSTTVHPESAGTPQKDEKDFETPEKEENKEMKQADSGSPLTMDTDDKSTERASNEAAMPEEELSAPPLNFVGSGPELATNLEIISSTPVQRFKDHTADVIDLSWSHTNFLLSASLDSSVRLYHYSKPQCLHLFKHANLVASVAFHPSDERYFISGGIDKKLRMWSITDGRVKDWAQAPDVITAVRFTPDGKYAVAGLFRGQVYFYESDGLKYYTQIACRNRSGRYKMGRKVTGISFVRGERDDWIPRKSSTPGSESSTTIENSITKITEAGNRVVKRISLPFKGTGAEVEALRYTERMLVSTNDSRVRLYGLNDFCLVRKYKGHANYRSVPKDVLGLNCIEILIPRHLNYSMQIRARISESGDIIASGSESGHVFLWKTLDKEWMAKHNINMKLHQTKDKAKSSDYFEASKAQLPIVTDSVFFPYRSVKEAFLSSQLFPFQLSMDRVDDDLSSAAILTLDYDGTLRVFLRKSCIDNLLDAATPRGGHLA</sequence>
<feature type="region of interest" description="Disordered" evidence="4">
    <location>
        <begin position="543"/>
        <end position="562"/>
    </location>
</feature>
<feature type="compositionally biased region" description="Basic and acidic residues" evidence="4">
    <location>
        <begin position="389"/>
        <end position="399"/>
    </location>
</feature>
<feature type="region of interest" description="Disordered" evidence="4">
    <location>
        <begin position="302"/>
        <end position="336"/>
    </location>
</feature>
<dbReference type="InterPro" id="IPR040324">
    <property type="entry name" value="WDR44/Dgr2"/>
</dbReference>
<protein>
    <recommendedName>
        <fullName evidence="7">WD repeat-containing protein 44</fullName>
    </recommendedName>
</protein>
<keyword evidence="1 3" id="KW-0853">WD repeat</keyword>
<proteinExistence type="predicted"/>
<dbReference type="SMART" id="SM00320">
    <property type="entry name" value="WD40"/>
    <property type="match status" value="5"/>
</dbReference>
<dbReference type="PROSITE" id="PS50082">
    <property type="entry name" value="WD_REPEATS_2"/>
    <property type="match status" value="3"/>
</dbReference>
<feature type="compositionally biased region" description="Basic and acidic residues" evidence="4">
    <location>
        <begin position="170"/>
        <end position="190"/>
    </location>
</feature>
<feature type="region of interest" description="Disordered" evidence="4">
    <location>
        <begin position="52"/>
        <end position="98"/>
    </location>
</feature>
<gene>
    <name evidence="5" type="ORF">HJC23_007637</name>
</gene>
<dbReference type="AlphaFoldDB" id="A0ABD3QXV1"/>
<comment type="caution">
    <text evidence="5">The sequence shown here is derived from an EMBL/GenBank/DDBJ whole genome shotgun (WGS) entry which is preliminary data.</text>
</comment>
<evidence type="ECO:0000256" key="4">
    <source>
        <dbReference type="SAM" id="MobiDB-lite"/>
    </source>
</evidence>
<feature type="compositionally biased region" description="Basic and acidic residues" evidence="4">
    <location>
        <begin position="710"/>
        <end position="719"/>
    </location>
</feature>
<dbReference type="InterPro" id="IPR001680">
    <property type="entry name" value="WD40_rpt"/>
</dbReference>
<feature type="region of interest" description="Disordered" evidence="4">
    <location>
        <begin position="570"/>
        <end position="620"/>
    </location>
</feature>
<feature type="compositionally biased region" description="Polar residues" evidence="4">
    <location>
        <begin position="608"/>
        <end position="620"/>
    </location>
</feature>
<dbReference type="PANTHER" id="PTHR14221:SF0">
    <property type="entry name" value="WD REPEAT-CONTAINING PROTEIN 44"/>
    <property type="match status" value="1"/>
</dbReference>
<accession>A0ABD3QXV1</accession>
<organism evidence="5 6">
    <name type="scientific">Cyclotella cryptica</name>
    <dbReference type="NCBI Taxonomy" id="29204"/>
    <lineage>
        <taxon>Eukaryota</taxon>
        <taxon>Sar</taxon>
        <taxon>Stramenopiles</taxon>
        <taxon>Ochrophyta</taxon>
        <taxon>Bacillariophyta</taxon>
        <taxon>Coscinodiscophyceae</taxon>
        <taxon>Thalassiosirophycidae</taxon>
        <taxon>Stephanodiscales</taxon>
        <taxon>Stephanodiscaceae</taxon>
        <taxon>Cyclotella</taxon>
    </lineage>
</organism>
<feature type="compositionally biased region" description="Basic residues" evidence="4">
    <location>
        <begin position="570"/>
        <end position="581"/>
    </location>
</feature>